<accession>A0ABV5QYM4</accession>
<organism evidence="2 3">
    <name type="scientific">Streptomyces roseoviridis</name>
    <dbReference type="NCBI Taxonomy" id="67361"/>
    <lineage>
        <taxon>Bacteria</taxon>
        <taxon>Bacillati</taxon>
        <taxon>Actinomycetota</taxon>
        <taxon>Actinomycetes</taxon>
        <taxon>Kitasatosporales</taxon>
        <taxon>Streptomycetaceae</taxon>
        <taxon>Streptomyces</taxon>
    </lineage>
</organism>
<sequence>MAGLDNALAGATRWIDTHLLVDRVRIRASATGEPVLNPATGQLTYPESPVLYEGRGAVLPASTTASRTVTPEQAQPWPQQHRSPYTLLTPLDAPVPPEGALVTVVEAHSPVSAALIGRTWLAADPGLAGTVDVVRRTPLDQNRAAAAGDAP</sequence>
<proteinExistence type="predicted"/>
<feature type="region of interest" description="Disordered" evidence="1">
    <location>
        <begin position="62"/>
        <end position="85"/>
    </location>
</feature>
<feature type="compositionally biased region" description="Polar residues" evidence="1">
    <location>
        <begin position="62"/>
        <end position="83"/>
    </location>
</feature>
<reference evidence="2 3" key="1">
    <citation type="submission" date="2024-09" db="EMBL/GenBank/DDBJ databases">
        <authorList>
            <person name="Sun Q."/>
            <person name="Mori K."/>
        </authorList>
    </citation>
    <scope>NUCLEOTIDE SEQUENCE [LARGE SCALE GENOMIC DNA]</scope>
    <source>
        <strain evidence="2 3">JCM 4414</strain>
    </source>
</reference>
<dbReference type="Proteomes" id="UP001589716">
    <property type="component" value="Unassembled WGS sequence"/>
</dbReference>
<protein>
    <submittedName>
        <fullName evidence="2">DUF6093 family protein</fullName>
    </submittedName>
</protein>
<dbReference type="EMBL" id="JBHMCT010000052">
    <property type="protein sequence ID" value="MFB9558634.1"/>
    <property type="molecule type" value="Genomic_DNA"/>
</dbReference>
<comment type="caution">
    <text evidence="2">The sequence shown here is derived from an EMBL/GenBank/DDBJ whole genome shotgun (WGS) entry which is preliminary data.</text>
</comment>
<evidence type="ECO:0000313" key="3">
    <source>
        <dbReference type="Proteomes" id="UP001589716"/>
    </source>
</evidence>
<dbReference type="Pfam" id="PF19586">
    <property type="entry name" value="DUF6093"/>
    <property type="match status" value="1"/>
</dbReference>
<dbReference type="InterPro" id="IPR046075">
    <property type="entry name" value="DUF6093"/>
</dbReference>
<keyword evidence="3" id="KW-1185">Reference proteome</keyword>
<evidence type="ECO:0000256" key="1">
    <source>
        <dbReference type="SAM" id="MobiDB-lite"/>
    </source>
</evidence>
<dbReference type="RefSeq" id="WP_382746246.1">
    <property type="nucleotide sequence ID" value="NZ_JBHMCT010000052.1"/>
</dbReference>
<name>A0ABV5QYM4_9ACTN</name>
<gene>
    <name evidence="2" type="ORF">ACFFTP_31195</name>
</gene>
<evidence type="ECO:0000313" key="2">
    <source>
        <dbReference type="EMBL" id="MFB9558634.1"/>
    </source>
</evidence>